<gene>
    <name evidence="1" type="ORF">H8699_09715</name>
</gene>
<dbReference type="Proteomes" id="UP000654279">
    <property type="component" value="Unassembled WGS sequence"/>
</dbReference>
<accession>A0A926D1B8</accession>
<dbReference type="AlphaFoldDB" id="A0A926D1B8"/>
<protein>
    <submittedName>
        <fullName evidence="1">Uncharacterized protein</fullName>
    </submittedName>
</protein>
<name>A0A926D1B8_9FIRM</name>
<proteinExistence type="predicted"/>
<organism evidence="1 2">
    <name type="scientific">Luoshenia tenuis</name>
    <dbReference type="NCBI Taxonomy" id="2763654"/>
    <lineage>
        <taxon>Bacteria</taxon>
        <taxon>Bacillati</taxon>
        <taxon>Bacillota</taxon>
        <taxon>Clostridia</taxon>
        <taxon>Christensenellales</taxon>
        <taxon>Christensenellaceae</taxon>
        <taxon>Luoshenia</taxon>
    </lineage>
</organism>
<comment type="caution">
    <text evidence="1">The sequence shown here is derived from an EMBL/GenBank/DDBJ whole genome shotgun (WGS) entry which is preliminary data.</text>
</comment>
<reference evidence="1" key="1">
    <citation type="submission" date="2020-08" db="EMBL/GenBank/DDBJ databases">
        <title>Genome public.</title>
        <authorList>
            <person name="Liu C."/>
            <person name="Sun Q."/>
        </authorList>
    </citation>
    <scope>NUCLEOTIDE SEQUENCE</scope>
    <source>
        <strain evidence="1">NSJ-44</strain>
    </source>
</reference>
<keyword evidence="2" id="KW-1185">Reference proteome</keyword>
<evidence type="ECO:0000313" key="1">
    <source>
        <dbReference type="EMBL" id="MBC8529704.1"/>
    </source>
</evidence>
<sequence>MAIDPQPLLEMVEEEFPGTDMSERRCILLALMDLYLLLEGMRYRLDGRHPDILRLLRALDAATGEGLPDNR</sequence>
<dbReference type="EMBL" id="JACRSO010000004">
    <property type="protein sequence ID" value="MBC8529704.1"/>
    <property type="molecule type" value="Genomic_DNA"/>
</dbReference>
<dbReference type="RefSeq" id="WP_249285525.1">
    <property type="nucleotide sequence ID" value="NZ_JACRSO010000004.1"/>
</dbReference>
<evidence type="ECO:0000313" key="2">
    <source>
        <dbReference type="Proteomes" id="UP000654279"/>
    </source>
</evidence>